<evidence type="ECO:0000313" key="2">
    <source>
        <dbReference type="EMBL" id="GHJ26075.1"/>
    </source>
</evidence>
<sequence length="407" mass="43591">MLGSRLQDVVDELAERIGRSVAVNDPRVRILCASRHFGDEDRVRVRAVLQRDAGSAAAGHILAQGVDRWTEPGVIPPREDLGMRARLCAPIRWRHQLLGLLVVIDPDGSLSPAGVHAVREATRTLAPLMYGDFTARDTERVAREEAVRQLLSPSATVREAGRDALARCGRLPSARWAGVTVARVVGDPPADRAGAVEVALRTGLERVAGDRALRTEFCLDGPLGLLLTCSDRPVPQERLRARAAVLLEQVRSVLNGSAECVAGIGETVEGGAEQAWMSCEQATGAARAATTRPGGDGVVHWAELGALAPLSLIPPDRLTPALLPAPLRALLARDASGRLVDTLTAYLDHGGSAPRTAHALHLHRTSLYYRLQRIAELTGLDLADGDNRLTLHLGLRLHALMRSAGRG</sequence>
<evidence type="ECO:0000313" key="3">
    <source>
        <dbReference type="Proteomes" id="UP001054854"/>
    </source>
</evidence>
<dbReference type="PANTHER" id="PTHR33744:SF17">
    <property type="entry name" value="CONSERVED PROTEIN"/>
    <property type="match status" value="1"/>
</dbReference>
<evidence type="ECO:0000259" key="1">
    <source>
        <dbReference type="Pfam" id="PF13556"/>
    </source>
</evidence>
<organism evidence="2 3">
    <name type="scientific">Streptomyces hygroscopicus</name>
    <dbReference type="NCBI Taxonomy" id="1912"/>
    <lineage>
        <taxon>Bacteria</taxon>
        <taxon>Bacillati</taxon>
        <taxon>Actinomycetota</taxon>
        <taxon>Actinomycetes</taxon>
        <taxon>Kitasatosporales</taxon>
        <taxon>Streptomycetaceae</taxon>
        <taxon>Streptomyces</taxon>
        <taxon>Streptomyces violaceusniger group</taxon>
    </lineage>
</organism>
<dbReference type="InterPro" id="IPR051448">
    <property type="entry name" value="CdaR-like_regulators"/>
</dbReference>
<dbReference type="RefSeq" id="WP_236255821.1">
    <property type="nucleotide sequence ID" value="NZ_BNEK01000002.1"/>
</dbReference>
<proteinExistence type="predicted"/>
<dbReference type="Proteomes" id="UP001054854">
    <property type="component" value="Unassembled WGS sequence"/>
</dbReference>
<comment type="caution">
    <text evidence="2">The sequence shown here is derived from an EMBL/GenBank/DDBJ whole genome shotgun (WGS) entry which is preliminary data.</text>
</comment>
<dbReference type="Pfam" id="PF13556">
    <property type="entry name" value="HTH_30"/>
    <property type="match status" value="1"/>
</dbReference>
<protein>
    <submittedName>
        <fullName evidence="2">Transcriptional regulator</fullName>
    </submittedName>
</protein>
<name>A0ABQ3TRV7_STRHY</name>
<dbReference type="EMBL" id="BNEK01000002">
    <property type="protein sequence ID" value="GHJ26075.1"/>
    <property type="molecule type" value="Genomic_DNA"/>
</dbReference>
<keyword evidence="3" id="KW-1185">Reference proteome</keyword>
<dbReference type="PANTHER" id="PTHR33744">
    <property type="entry name" value="CARBOHYDRATE DIACID REGULATOR"/>
    <property type="match status" value="1"/>
</dbReference>
<dbReference type="InterPro" id="IPR025736">
    <property type="entry name" value="PucR_C-HTH_dom"/>
</dbReference>
<reference evidence="2" key="1">
    <citation type="submission" date="2024-05" db="EMBL/GenBank/DDBJ databases">
        <title>Whole genome shotgun sequence of Streptomyces hygroscopicus NBRC 113678.</title>
        <authorList>
            <person name="Komaki H."/>
            <person name="Tamura T."/>
        </authorList>
    </citation>
    <scope>NUCLEOTIDE SEQUENCE</scope>
    <source>
        <strain evidence="2">N11-34</strain>
    </source>
</reference>
<gene>
    <name evidence="2" type="ORF">TPA0910_05080</name>
</gene>
<feature type="domain" description="PucR C-terminal helix-turn-helix" evidence="1">
    <location>
        <begin position="339"/>
        <end position="397"/>
    </location>
</feature>
<accession>A0ABQ3TRV7</accession>
<dbReference type="InterPro" id="IPR042070">
    <property type="entry name" value="PucR_C-HTH_sf"/>
</dbReference>
<dbReference type="Gene3D" id="1.10.10.2840">
    <property type="entry name" value="PucR C-terminal helix-turn-helix domain"/>
    <property type="match status" value="1"/>
</dbReference>